<evidence type="ECO:0000313" key="3">
    <source>
        <dbReference type="Proteomes" id="UP000029981"/>
    </source>
</evidence>
<gene>
    <name evidence="2" type="ORF">Csa_3G857020</name>
</gene>
<accession>A0A0A0LIX4</accession>
<keyword evidence="3" id="KW-1185">Reference proteome</keyword>
<feature type="compositionally biased region" description="Basic and acidic residues" evidence="1">
    <location>
        <begin position="68"/>
        <end position="81"/>
    </location>
</feature>
<evidence type="ECO:0000256" key="1">
    <source>
        <dbReference type="SAM" id="MobiDB-lite"/>
    </source>
</evidence>
<dbReference type="EMBL" id="CM002924">
    <property type="protein sequence ID" value="KGN59961.1"/>
    <property type="molecule type" value="Genomic_DNA"/>
</dbReference>
<reference evidence="2 3" key="2">
    <citation type="journal article" date="2009" name="PLoS ONE">
        <title>An integrated genetic and cytogenetic map of the cucumber genome.</title>
        <authorList>
            <person name="Ren Y."/>
            <person name="Zhang Z."/>
            <person name="Liu J."/>
            <person name="Staub J.E."/>
            <person name="Han Y."/>
            <person name="Cheng Z."/>
            <person name="Li X."/>
            <person name="Lu J."/>
            <person name="Miao H."/>
            <person name="Kang H."/>
            <person name="Xie B."/>
            <person name="Gu X."/>
            <person name="Wang X."/>
            <person name="Du Y."/>
            <person name="Jin W."/>
            <person name="Huang S."/>
        </authorList>
    </citation>
    <scope>NUCLEOTIDE SEQUENCE [LARGE SCALE GENOMIC DNA]</scope>
    <source>
        <strain evidence="3">cv. 9930</strain>
    </source>
</reference>
<protein>
    <submittedName>
        <fullName evidence="2">Uncharacterized protein</fullName>
    </submittedName>
</protein>
<proteinExistence type="predicted"/>
<organism evidence="2 3">
    <name type="scientific">Cucumis sativus</name>
    <name type="common">Cucumber</name>
    <dbReference type="NCBI Taxonomy" id="3659"/>
    <lineage>
        <taxon>Eukaryota</taxon>
        <taxon>Viridiplantae</taxon>
        <taxon>Streptophyta</taxon>
        <taxon>Embryophyta</taxon>
        <taxon>Tracheophyta</taxon>
        <taxon>Spermatophyta</taxon>
        <taxon>Magnoliopsida</taxon>
        <taxon>eudicotyledons</taxon>
        <taxon>Gunneridae</taxon>
        <taxon>Pentapetalae</taxon>
        <taxon>rosids</taxon>
        <taxon>fabids</taxon>
        <taxon>Cucurbitales</taxon>
        <taxon>Cucurbitaceae</taxon>
        <taxon>Benincaseae</taxon>
        <taxon>Cucumis</taxon>
    </lineage>
</organism>
<dbReference type="Gramene" id="KGN59961">
    <property type="protein sequence ID" value="KGN59961"/>
    <property type="gene ID" value="Csa_3G857020"/>
</dbReference>
<sequence>MYKSPFFSLSLNDAVGGVKFRTAPPSLNPMEKLKHRKIESVGQKVSDYSRASESGTEAAAPPICSGNNRREKERYGDKDSEHEILLKEKGIEFHN</sequence>
<evidence type="ECO:0000313" key="2">
    <source>
        <dbReference type="EMBL" id="KGN59961.1"/>
    </source>
</evidence>
<reference evidence="2 3" key="4">
    <citation type="journal article" date="2011" name="BMC Genomics">
        <title>RNA-Seq improves annotation of protein-coding genes in the cucumber genome.</title>
        <authorList>
            <person name="Li Z."/>
            <person name="Zhang Z."/>
            <person name="Yan P."/>
            <person name="Huang S."/>
            <person name="Fei Z."/>
            <person name="Lin K."/>
        </authorList>
    </citation>
    <scope>NUCLEOTIDE SEQUENCE [LARGE SCALE GENOMIC DNA]</scope>
    <source>
        <strain evidence="3">cv. 9930</strain>
    </source>
</reference>
<reference evidence="2 3" key="1">
    <citation type="journal article" date="2009" name="Nat. Genet.">
        <title>The genome of the cucumber, Cucumis sativus L.</title>
        <authorList>
            <person name="Huang S."/>
            <person name="Li R."/>
            <person name="Zhang Z."/>
            <person name="Li L."/>
            <person name="Gu X."/>
            <person name="Fan W."/>
            <person name="Lucas W.J."/>
            <person name="Wang X."/>
            <person name="Xie B."/>
            <person name="Ni P."/>
            <person name="Ren Y."/>
            <person name="Zhu H."/>
            <person name="Li J."/>
            <person name="Lin K."/>
            <person name="Jin W."/>
            <person name="Fei Z."/>
            <person name="Li G."/>
            <person name="Staub J."/>
            <person name="Kilian A."/>
            <person name="van der Vossen E.A."/>
            <person name="Wu Y."/>
            <person name="Guo J."/>
            <person name="He J."/>
            <person name="Jia Z."/>
            <person name="Ren Y."/>
            <person name="Tian G."/>
            <person name="Lu Y."/>
            <person name="Ruan J."/>
            <person name="Qian W."/>
            <person name="Wang M."/>
            <person name="Huang Q."/>
            <person name="Li B."/>
            <person name="Xuan Z."/>
            <person name="Cao J."/>
            <person name="Asan"/>
            <person name="Wu Z."/>
            <person name="Zhang J."/>
            <person name="Cai Q."/>
            <person name="Bai Y."/>
            <person name="Zhao B."/>
            <person name="Han Y."/>
            <person name="Li Y."/>
            <person name="Li X."/>
            <person name="Wang S."/>
            <person name="Shi Q."/>
            <person name="Liu S."/>
            <person name="Cho W.K."/>
            <person name="Kim J.Y."/>
            <person name="Xu Y."/>
            <person name="Heller-Uszynska K."/>
            <person name="Miao H."/>
            <person name="Cheng Z."/>
            <person name="Zhang S."/>
            <person name="Wu J."/>
            <person name="Yang Y."/>
            <person name="Kang H."/>
            <person name="Li M."/>
            <person name="Liang H."/>
            <person name="Ren X."/>
            <person name="Shi Z."/>
            <person name="Wen M."/>
            <person name="Jian M."/>
            <person name="Yang H."/>
            <person name="Zhang G."/>
            <person name="Yang Z."/>
            <person name="Chen R."/>
            <person name="Liu S."/>
            <person name="Li J."/>
            <person name="Ma L."/>
            <person name="Liu H."/>
            <person name="Zhou Y."/>
            <person name="Zhao J."/>
            <person name="Fang X."/>
            <person name="Li G."/>
            <person name="Fang L."/>
            <person name="Li Y."/>
            <person name="Liu D."/>
            <person name="Zheng H."/>
            <person name="Zhang Y."/>
            <person name="Qin N."/>
            <person name="Li Z."/>
            <person name="Yang G."/>
            <person name="Yang S."/>
            <person name="Bolund L."/>
            <person name="Kristiansen K."/>
            <person name="Zheng H."/>
            <person name="Li S."/>
            <person name="Zhang X."/>
            <person name="Yang H."/>
            <person name="Wang J."/>
            <person name="Sun R."/>
            <person name="Zhang B."/>
            <person name="Jiang S."/>
            <person name="Wang J."/>
            <person name="Du Y."/>
            <person name="Li S."/>
        </authorList>
    </citation>
    <scope>NUCLEOTIDE SEQUENCE [LARGE SCALE GENOMIC DNA]</scope>
    <source>
        <strain evidence="3">cv. 9930</strain>
    </source>
</reference>
<dbReference type="Proteomes" id="UP000029981">
    <property type="component" value="Chromosome 3"/>
</dbReference>
<reference evidence="2 3" key="3">
    <citation type="journal article" date="2010" name="BMC Genomics">
        <title>Transcriptome sequencing and comparative analysis of cucumber flowers with different sex types.</title>
        <authorList>
            <person name="Guo S."/>
            <person name="Zheng Y."/>
            <person name="Joung J.G."/>
            <person name="Liu S."/>
            <person name="Zhang Z."/>
            <person name="Crasta O.R."/>
            <person name="Sobral B.W."/>
            <person name="Xu Y."/>
            <person name="Huang S."/>
            <person name="Fei Z."/>
        </authorList>
    </citation>
    <scope>NUCLEOTIDE SEQUENCE [LARGE SCALE GENOMIC DNA]</scope>
    <source>
        <strain evidence="3">cv. 9930</strain>
    </source>
</reference>
<feature type="region of interest" description="Disordered" evidence="1">
    <location>
        <begin position="34"/>
        <end position="81"/>
    </location>
</feature>
<dbReference type="AlphaFoldDB" id="A0A0A0LIX4"/>
<name>A0A0A0LIX4_CUCSA</name>